<dbReference type="AlphaFoldDB" id="A0A7W4Z9G0"/>
<dbReference type="SUPFAM" id="SSF103473">
    <property type="entry name" value="MFS general substrate transporter"/>
    <property type="match status" value="1"/>
</dbReference>
<feature type="domain" description="Major facilitator superfamily (MFS) profile" evidence="6">
    <location>
        <begin position="21"/>
        <end position="433"/>
    </location>
</feature>
<comment type="subcellular location">
    <subcellularLocation>
        <location evidence="1">Membrane</location>
        <topology evidence="1">Multi-pass membrane protein</topology>
    </subcellularLocation>
</comment>
<dbReference type="InterPro" id="IPR011701">
    <property type="entry name" value="MFS"/>
</dbReference>
<dbReference type="Pfam" id="PF07690">
    <property type="entry name" value="MFS_1"/>
    <property type="match status" value="1"/>
</dbReference>
<evidence type="ECO:0000313" key="8">
    <source>
        <dbReference type="Proteomes" id="UP000535937"/>
    </source>
</evidence>
<feature type="transmembrane region" description="Helical" evidence="5">
    <location>
        <begin position="342"/>
        <end position="365"/>
    </location>
</feature>
<feature type="transmembrane region" description="Helical" evidence="5">
    <location>
        <begin position="291"/>
        <end position="310"/>
    </location>
</feature>
<evidence type="ECO:0000256" key="4">
    <source>
        <dbReference type="ARBA" id="ARBA00023136"/>
    </source>
</evidence>
<feature type="transmembrane region" description="Helical" evidence="5">
    <location>
        <begin position="146"/>
        <end position="169"/>
    </location>
</feature>
<evidence type="ECO:0000256" key="2">
    <source>
        <dbReference type="ARBA" id="ARBA00022692"/>
    </source>
</evidence>
<dbReference type="InterPro" id="IPR020846">
    <property type="entry name" value="MFS_dom"/>
</dbReference>
<evidence type="ECO:0000256" key="5">
    <source>
        <dbReference type="SAM" id="Phobius"/>
    </source>
</evidence>
<feature type="transmembrane region" description="Helical" evidence="5">
    <location>
        <begin position="111"/>
        <end position="134"/>
    </location>
</feature>
<feature type="transmembrane region" description="Helical" evidence="5">
    <location>
        <begin position="20"/>
        <end position="43"/>
    </location>
</feature>
<accession>A0A7W4Z9G0</accession>
<dbReference type="RefSeq" id="WP_183457358.1">
    <property type="nucleotide sequence ID" value="NZ_JACHWZ010000004.1"/>
</dbReference>
<dbReference type="Proteomes" id="UP000535937">
    <property type="component" value="Unassembled WGS sequence"/>
</dbReference>
<feature type="transmembrane region" description="Helical" evidence="5">
    <location>
        <begin position="87"/>
        <end position="105"/>
    </location>
</feature>
<feature type="transmembrane region" description="Helical" evidence="5">
    <location>
        <begin position="244"/>
        <end position="271"/>
    </location>
</feature>
<protein>
    <submittedName>
        <fullName evidence="7">Benzoate transport</fullName>
    </submittedName>
</protein>
<evidence type="ECO:0000256" key="3">
    <source>
        <dbReference type="ARBA" id="ARBA00022989"/>
    </source>
</evidence>
<dbReference type="PANTHER" id="PTHR23508">
    <property type="entry name" value="CARBOXYLIC ACID TRANSPORTER PROTEIN HOMOLOG"/>
    <property type="match status" value="1"/>
</dbReference>
<evidence type="ECO:0000256" key="1">
    <source>
        <dbReference type="ARBA" id="ARBA00004141"/>
    </source>
</evidence>
<feature type="transmembrane region" description="Helical" evidence="5">
    <location>
        <begin position="317"/>
        <end position="336"/>
    </location>
</feature>
<keyword evidence="3 5" id="KW-1133">Transmembrane helix</keyword>
<dbReference type="PROSITE" id="PS50850">
    <property type="entry name" value="MFS"/>
    <property type="match status" value="1"/>
</dbReference>
<dbReference type="PANTHER" id="PTHR23508:SF10">
    <property type="entry name" value="CARBOXYLIC ACID TRANSPORTER PROTEIN HOMOLOG"/>
    <property type="match status" value="1"/>
</dbReference>
<gene>
    <name evidence="7" type="ORF">FHS09_001009</name>
</gene>
<proteinExistence type="predicted"/>
<dbReference type="EMBL" id="JACHWZ010000004">
    <property type="protein sequence ID" value="MBB3060194.1"/>
    <property type="molecule type" value="Genomic_DNA"/>
</dbReference>
<feature type="transmembrane region" description="Helical" evidence="5">
    <location>
        <begin position="175"/>
        <end position="195"/>
    </location>
</feature>
<dbReference type="InterPro" id="IPR005829">
    <property type="entry name" value="Sugar_transporter_CS"/>
</dbReference>
<name>A0A7W4Z9G0_9GAMM</name>
<dbReference type="InterPro" id="IPR036259">
    <property type="entry name" value="MFS_trans_sf"/>
</dbReference>
<evidence type="ECO:0000313" key="7">
    <source>
        <dbReference type="EMBL" id="MBB3060194.1"/>
    </source>
</evidence>
<feature type="transmembrane region" description="Helical" evidence="5">
    <location>
        <begin position="377"/>
        <end position="400"/>
    </location>
</feature>
<dbReference type="PROSITE" id="PS00216">
    <property type="entry name" value="SUGAR_TRANSPORT_1"/>
    <property type="match status" value="1"/>
</dbReference>
<keyword evidence="4 5" id="KW-0472">Membrane</keyword>
<keyword evidence="8" id="KW-1185">Reference proteome</keyword>
<feature type="transmembrane region" description="Helical" evidence="5">
    <location>
        <begin position="406"/>
        <end position="429"/>
    </location>
</feature>
<comment type="caution">
    <text evidence="7">The sequence shown here is derived from an EMBL/GenBank/DDBJ whole genome shotgun (WGS) entry which is preliminary data.</text>
</comment>
<dbReference type="GO" id="GO:0046943">
    <property type="term" value="F:carboxylic acid transmembrane transporter activity"/>
    <property type="evidence" value="ECO:0007669"/>
    <property type="project" value="TreeGrafter"/>
</dbReference>
<feature type="transmembrane region" description="Helical" evidence="5">
    <location>
        <begin position="55"/>
        <end position="75"/>
    </location>
</feature>
<sequence>MTPSPQQLLDNAPMSRLQVIAVILCVLLNALDGFDVLAISFAAPGIADEWGISRGMLGVVLSMELIGMAVGSVVLGGVADRAGRRPTILGCLLIMSSGMFLASLARDVYMLSVIRLVTGLGIGGMLAATNAMTAECSNNRWRNANVAIMATGYPLGVIAGGSIASVLLASFDWRAVFQFGAAVTALMIPLVWLFLSESVSYLLQRRPAGALPRINGILARMGHPPLASLPEAPAQVRRASWSELFSPGLASTTILLTVAYFTHIMTFYFILKWIPKIVVDMGFSASLAGGVLVWANVGGATGSILLGLLTRKFNVRVLVLGALLGAAVMVCVFGRGQADLTQLALVAAAAGFFTNSAIVGMYAIFAQSFPTEVRAGGTGFVIGLGRGGAALGPIVAGLLFESGQGLSSVAFVMAMGSLVAAMMMLLLLLRRRKAGVLSHV</sequence>
<reference evidence="7 8" key="1">
    <citation type="submission" date="2020-08" db="EMBL/GenBank/DDBJ databases">
        <title>Genomic Encyclopedia of Type Strains, Phase III (KMG-III): the genomes of soil and plant-associated and newly described type strains.</title>
        <authorList>
            <person name="Whitman W."/>
        </authorList>
    </citation>
    <scope>NUCLEOTIDE SEQUENCE [LARGE SCALE GENOMIC DNA]</scope>
    <source>
        <strain evidence="7 8">CECT 8799</strain>
    </source>
</reference>
<dbReference type="Gene3D" id="1.20.1250.20">
    <property type="entry name" value="MFS general substrate transporter like domains"/>
    <property type="match status" value="1"/>
</dbReference>
<dbReference type="GO" id="GO:0005886">
    <property type="term" value="C:plasma membrane"/>
    <property type="evidence" value="ECO:0007669"/>
    <property type="project" value="TreeGrafter"/>
</dbReference>
<evidence type="ECO:0000259" key="6">
    <source>
        <dbReference type="PROSITE" id="PS50850"/>
    </source>
</evidence>
<keyword evidence="2 5" id="KW-0812">Transmembrane</keyword>
<organism evidence="7 8">
    <name type="scientific">Microbulbifer rhizosphaerae</name>
    <dbReference type="NCBI Taxonomy" id="1562603"/>
    <lineage>
        <taxon>Bacteria</taxon>
        <taxon>Pseudomonadati</taxon>
        <taxon>Pseudomonadota</taxon>
        <taxon>Gammaproteobacteria</taxon>
        <taxon>Cellvibrionales</taxon>
        <taxon>Microbulbiferaceae</taxon>
        <taxon>Microbulbifer</taxon>
    </lineage>
</organism>